<evidence type="ECO:0000256" key="2">
    <source>
        <dbReference type="ARBA" id="ARBA00022548"/>
    </source>
</evidence>
<dbReference type="Proteomes" id="UP001054252">
    <property type="component" value="Unassembled WGS sequence"/>
</dbReference>
<dbReference type="PANTHER" id="PTHR47470">
    <property type="entry name" value="CHOLESTEROL OXIDASE"/>
    <property type="match status" value="1"/>
</dbReference>
<dbReference type="GO" id="GO:0008203">
    <property type="term" value="P:cholesterol metabolic process"/>
    <property type="evidence" value="ECO:0007669"/>
    <property type="project" value="UniProtKB-KW"/>
</dbReference>
<keyword evidence="5" id="KW-0560">Oxidoreductase</keyword>
<accession>A0AAV5L3L4</accession>
<keyword evidence="7" id="KW-1207">Sterol metabolism</keyword>
<evidence type="ECO:0000256" key="7">
    <source>
        <dbReference type="ARBA" id="ARBA00023166"/>
    </source>
</evidence>
<evidence type="ECO:0000256" key="11">
    <source>
        <dbReference type="ARBA" id="ARBA00049645"/>
    </source>
</evidence>
<evidence type="ECO:0000256" key="3">
    <source>
        <dbReference type="ARBA" id="ARBA00022630"/>
    </source>
</evidence>
<proteinExistence type="predicted"/>
<keyword evidence="17" id="KW-1185">Reference proteome</keyword>
<evidence type="ECO:0000256" key="14">
    <source>
        <dbReference type="ARBA" id="ARBA00049778"/>
    </source>
</evidence>
<evidence type="ECO:0000256" key="9">
    <source>
        <dbReference type="ARBA" id="ARBA00023235"/>
    </source>
</evidence>
<dbReference type="PROSITE" id="PS51257">
    <property type="entry name" value="PROKAR_LIPOPROTEIN"/>
    <property type="match status" value="1"/>
</dbReference>
<protein>
    <recommendedName>
        <fullName evidence="13">Cholesterol oxidase</fullName>
        <ecNumber evidence="12">1.1.3.6</ecNumber>
        <ecNumber evidence="10">5.3.3.1</ecNumber>
    </recommendedName>
    <alternativeName>
        <fullName evidence="14">Cholesterol isomerase</fullName>
    </alternativeName>
</protein>
<evidence type="ECO:0000256" key="13">
    <source>
        <dbReference type="ARBA" id="ARBA00049744"/>
    </source>
</evidence>
<evidence type="ECO:0000256" key="8">
    <source>
        <dbReference type="ARBA" id="ARBA00023221"/>
    </source>
</evidence>
<sequence length="138" mass="14916">MSKYQSTSVHLLGGCNASPDHLGGVCNPQGQVYDPDSPGSVHQGLYVCDASIIPCSIGVNPALTIATVSEYVSKHLVKDIIGFKREKGTDFPFKSVYQNPCVDNNETKRTNKGNVLIKEVIRGYVGVMPCTAFLKINI</sequence>
<keyword evidence="6" id="KW-0443">Lipid metabolism</keyword>
<dbReference type="SUPFAM" id="SSF51905">
    <property type="entry name" value="FAD/NAD(P)-binding domain"/>
    <property type="match status" value="1"/>
</dbReference>
<dbReference type="GO" id="GO:0016995">
    <property type="term" value="F:cholesterol oxidase activity"/>
    <property type="evidence" value="ECO:0007669"/>
    <property type="project" value="UniProtKB-EC"/>
</dbReference>
<keyword evidence="4" id="KW-0274">FAD</keyword>
<dbReference type="PANTHER" id="PTHR47470:SF1">
    <property type="entry name" value="FAD-DEPENDENT OXIDOREDUCTASE 2 FAD BINDING DOMAIN-CONTAINING PROTEIN"/>
    <property type="match status" value="1"/>
</dbReference>
<evidence type="ECO:0000256" key="10">
    <source>
        <dbReference type="ARBA" id="ARBA00038856"/>
    </source>
</evidence>
<keyword evidence="9" id="KW-0413">Isomerase</keyword>
<dbReference type="EC" id="1.1.3.6" evidence="12"/>
<evidence type="ECO:0000313" key="17">
    <source>
        <dbReference type="Proteomes" id="UP001054252"/>
    </source>
</evidence>
<organism evidence="16 17">
    <name type="scientific">Rubroshorea leprosula</name>
    <dbReference type="NCBI Taxonomy" id="152421"/>
    <lineage>
        <taxon>Eukaryota</taxon>
        <taxon>Viridiplantae</taxon>
        <taxon>Streptophyta</taxon>
        <taxon>Embryophyta</taxon>
        <taxon>Tracheophyta</taxon>
        <taxon>Spermatophyta</taxon>
        <taxon>Magnoliopsida</taxon>
        <taxon>eudicotyledons</taxon>
        <taxon>Gunneridae</taxon>
        <taxon>Pentapetalae</taxon>
        <taxon>rosids</taxon>
        <taxon>malvids</taxon>
        <taxon>Malvales</taxon>
        <taxon>Dipterocarpaceae</taxon>
        <taxon>Rubroshorea</taxon>
    </lineage>
</organism>
<keyword evidence="2" id="KW-0153">Cholesterol metabolism</keyword>
<dbReference type="InterPro" id="IPR036188">
    <property type="entry name" value="FAD/NAD-bd_sf"/>
</dbReference>
<name>A0AAV5L3L4_9ROSI</name>
<evidence type="ECO:0000256" key="12">
    <source>
        <dbReference type="ARBA" id="ARBA00049723"/>
    </source>
</evidence>
<comment type="caution">
    <text evidence="16">The sequence shown here is derived from an EMBL/GenBank/DDBJ whole genome shotgun (WGS) entry which is preliminary data.</text>
</comment>
<dbReference type="InterPro" id="IPR007867">
    <property type="entry name" value="GMC_OxRtase_C"/>
</dbReference>
<comment type="cofactor">
    <cofactor evidence="1">
        <name>FAD</name>
        <dbReference type="ChEBI" id="CHEBI:57692"/>
    </cofactor>
</comment>
<evidence type="ECO:0000259" key="15">
    <source>
        <dbReference type="Pfam" id="PF05199"/>
    </source>
</evidence>
<dbReference type="EMBL" id="BPVZ01000093">
    <property type="protein sequence ID" value="GKV31846.1"/>
    <property type="molecule type" value="Genomic_DNA"/>
</dbReference>
<keyword evidence="3" id="KW-0285">Flavoprotein</keyword>
<evidence type="ECO:0000256" key="6">
    <source>
        <dbReference type="ARBA" id="ARBA00023098"/>
    </source>
</evidence>
<dbReference type="Gene3D" id="3.50.50.60">
    <property type="entry name" value="FAD/NAD(P)-binding domain"/>
    <property type="match status" value="1"/>
</dbReference>
<comment type="pathway">
    <text evidence="11">Steroid metabolism; cholesterol degradation.</text>
</comment>
<evidence type="ECO:0000256" key="5">
    <source>
        <dbReference type="ARBA" id="ARBA00023002"/>
    </source>
</evidence>
<dbReference type="GO" id="GO:0004769">
    <property type="term" value="F:steroid Delta-isomerase activity"/>
    <property type="evidence" value="ECO:0007669"/>
    <property type="project" value="UniProtKB-EC"/>
</dbReference>
<keyword evidence="8" id="KW-0753">Steroid metabolism</keyword>
<dbReference type="InterPro" id="IPR052542">
    <property type="entry name" value="Cholesterol_Oxidase"/>
</dbReference>
<evidence type="ECO:0000256" key="4">
    <source>
        <dbReference type="ARBA" id="ARBA00022827"/>
    </source>
</evidence>
<gene>
    <name evidence="16" type="ORF">SLEP1_g40509</name>
</gene>
<evidence type="ECO:0000256" key="1">
    <source>
        <dbReference type="ARBA" id="ARBA00001974"/>
    </source>
</evidence>
<feature type="domain" description="Glucose-methanol-choline oxidoreductase C-terminal" evidence="15">
    <location>
        <begin position="5"/>
        <end position="68"/>
    </location>
</feature>
<dbReference type="EC" id="5.3.3.1" evidence="10"/>
<evidence type="ECO:0000313" key="16">
    <source>
        <dbReference type="EMBL" id="GKV31846.1"/>
    </source>
</evidence>
<dbReference type="Pfam" id="PF05199">
    <property type="entry name" value="GMC_oxred_C"/>
    <property type="match status" value="1"/>
</dbReference>
<dbReference type="AlphaFoldDB" id="A0AAV5L3L4"/>
<reference evidence="16 17" key="1">
    <citation type="journal article" date="2021" name="Commun. Biol.">
        <title>The genome of Shorea leprosula (Dipterocarpaceae) highlights the ecological relevance of drought in aseasonal tropical rainforests.</title>
        <authorList>
            <person name="Ng K.K.S."/>
            <person name="Kobayashi M.J."/>
            <person name="Fawcett J.A."/>
            <person name="Hatakeyama M."/>
            <person name="Paape T."/>
            <person name="Ng C.H."/>
            <person name="Ang C.C."/>
            <person name="Tnah L.H."/>
            <person name="Lee C.T."/>
            <person name="Nishiyama T."/>
            <person name="Sese J."/>
            <person name="O'Brien M.J."/>
            <person name="Copetti D."/>
            <person name="Mohd Noor M.I."/>
            <person name="Ong R.C."/>
            <person name="Putra M."/>
            <person name="Sireger I.Z."/>
            <person name="Indrioko S."/>
            <person name="Kosugi Y."/>
            <person name="Izuno A."/>
            <person name="Isagi Y."/>
            <person name="Lee S.L."/>
            <person name="Shimizu K.K."/>
        </authorList>
    </citation>
    <scope>NUCLEOTIDE SEQUENCE [LARGE SCALE GENOMIC DNA]</scope>
    <source>
        <strain evidence="16">214</strain>
    </source>
</reference>